<gene>
    <name evidence="3" type="ORF">DHA2_21603</name>
</gene>
<dbReference type="PANTHER" id="PTHR24184">
    <property type="entry name" value="SI:CH211-189E2.2"/>
    <property type="match status" value="1"/>
</dbReference>
<dbReference type="InterPro" id="IPR036770">
    <property type="entry name" value="Ankyrin_rpt-contain_sf"/>
</dbReference>
<feature type="signal peptide" evidence="2">
    <location>
        <begin position="1"/>
        <end position="27"/>
    </location>
</feature>
<evidence type="ECO:0000313" key="3">
    <source>
        <dbReference type="EMBL" id="ESU38101.1"/>
    </source>
</evidence>
<dbReference type="VEuPathDB" id="GiardiaDB:DHA2_21603"/>
<feature type="chain" id="PRO_5004751636" evidence="2">
    <location>
        <begin position="28"/>
        <end position="523"/>
    </location>
</feature>
<name>V6TH52_GIAIN</name>
<dbReference type="SUPFAM" id="SSF48403">
    <property type="entry name" value="Ankyrin repeat"/>
    <property type="match status" value="1"/>
</dbReference>
<organism evidence="3 4">
    <name type="scientific">Giardia intestinalis</name>
    <name type="common">Giardia lamblia</name>
    <dbReference type="NCBI Taxonomy" id="5741"/>
    <lineage>
        <taxon>Eukaryota</taxon>
        <taxon>Metamonada</taxon>
        <taxon>Diplomonadida</taxon>
        <taxon>Hexamitidae</taxon>
        <taxon>Giardiinae</taxon>
        <taxon>Giardia</taxon>
    </lineage>
</organism>
<feature type="coiled-coil region" evidence="1">
    <location>
        <begin position="315"/>
        <end position="351"/>
    </location>
</feature>
<proteinExistence type="predicted"/>
<keyword evidence="2" id="KW-0732">Signal</keyword>
<dbReference type="Proteomes" id="UP000018320">
    <property type="component" value="Unassembled WGS sequence"/>
</dbReference>
<reference evidence="3 4" key="2">
    <citation type="journal article" date="2013" name="Genome Biol. Evol.">
        <title>Genome sequencing of Giardia lamblia genotypes A2 and B isolates (DH and GS) and comparative analysis with the genomes of genotypes A1 and E (WB and Pig).</title>
        <authorList>
            <person name="Adam R.D."/>
            <person name="Dahlstrom E.W."/>
            <person name="Martens C.A."/>
            <person name="Bruno D.P."/>
            <person name="Barbian K.D."/>
            <person name="Ricklefs S.M."/>
            <person name="Hernandez M.M."/>
            <person name="Narla N.P."/>
            <person name="Patel R.B."/>
            <person name="Porcella S.F."/>
            <person name="Nash T.E."/>
        </authorList>
    </citation>
    <scope>NUCLEOTIDE SEQUENCE [LARGE SCALE GENOMIC DNA]</scope>
    <source>
        <strain evidence="3 4">DH</strain>
    </source>
</reference>
<reference evidence="4" key="1">
    <citation type="submission" date="2012-02" db="EMBL/GenBank/DDBJ databases">
        <title>Genome sequencing of Giardia lamblia Genotypes A2 and B isolates (DH and GS) and comparative analysis with the genomes of Genotypes A1 and E (WB and Pig).</title>
        <authorList>
            <person name="Adam R."/>
            <person name="Dahlstrom E."/>
            <person name="Martens C."/>
            <person name="Bruno D."/>
            <person name="Barbian K."/>
            <person name="Porcella S.F."/>
            <person name="Nash T."/>
        </authorList>
    </citation>
    <scope>NUCLEOTIDE SEQUENCE</scope>
    <source>
        <strain evidence="4">DH</strain>
    </source>
</reference>
<dbReference type="Gene3D" id="1.25.40.20">
    <property type="entry name" value="Ankyrin repeat-containing domain"/>
    <property type="match status" value="1"/>
</dbReference>
<dbReference type="AlphaFoldDB" id="V6TH52"/>
<sequence>MQRREATFVTALLILLEICPQLSMVHAVYSGEPLRTGGGHFKIEFMGALKYLDSYLGSSSKDALVEEWFQAVESRNYEFIECHKQRLKGVQDAFLNTALIAATRNNDLRMIGILAADEATIVNANRQTACMIAIENDSLKAFYILQPFEMPEESQKADAKTAVRDVTEGFNYFIPILSQDVYIKFATAHLKVLFHALTTGLLCTVKYIVEHKVNWRDSYTKACIMVSLAYGHYQIAAYLLRYCVDIGALSGCDLYRSIQLDDDLGYPLADTAFADTLLQPAIEKTGTILSLVESLRKKHAIFAPSTSTSDFKDSRDQEEIKIAALDKELEFEEAKNRLSQLESLTRVLHDEVARMATDNETMKLAIEATVSDQDAQVSIMQLTAEVSDLRKELERKENLIKEMKERIAASSVYDTVFLTTSDLPHRPLGGGSSMDSSQILPAQNLSKKHASNARTSRGAAGAGANADVVVELGHELNLAKLELDKRQDEIDELMVIIQTLRKELRTYRPQVGKLSCFDKTEKI</sequence>
<dbReference type="EMBL" id="AHGT01000017">
    <property type="protein sequence ID" value="ESU38101.1"/>
    <property type="molecule type" value="Genomic_DNA"/>
</dbReference>
<dbReference type="VEuPathDB" id="GiardiaDB:GL50803_0021603"/>
<keyword evidence="1" id="KW-0175">Coiled coil</keyword>
<evidence type="ECO:0000313" key="4">
    <source>
        <dbReference type="Proteomes" id="UP000018320"/>
    </source>
</evidence>
<accession>V6TH52</accession>
<dbReference type="VEuPathDB" id="GiardiaDB:GL50581_455"/>
<feature type="coiled-coil region" evidence="1">
    <location>
        <begin position="379"/>
        <end position="406"/>
    </location>
</feature>
<evidence type="ECO:0000256" key="2">
    <source>
        <dbReference type="SAM" id="SignalP"/>
    </source>
</evidence>
<protein>
    <submittedName>
        <fullName evidence="3">Ankyrin repeat protein</fullName>
    </submittedName>
</protein>
<evidence type="ECO:0000256" key="1">
    <source>
        <dbReference type="SAM" id="Coils"/>
    </source>
</evidence>
<comment type="caution">
    <text evidence="3">The sequence shown here is derived from an EMBL/GenBank/DDBJ whole genome shotgun (WGS) entry which is preliminary data.</text>
</comment>
<dbReference type="PANTHER" id="PTHR24184:SF11">
    <property type="entry name" value="ANKYRIN REPEAT AND SOCS BOX CONTAINING 3"/>
    <property type="match status" value="1"/>
</dbReference>
<dbReference type="VEuPathDB" id="GiardiaDB:QR46_0882"/>